<sequence>MSTTPTQEASPYMVELTRYLSNIMSSVLLGLPTAVKSLIYFDALDHAARSILALPLSPHITRISPAAVAALTRDVEYLTDFVNSLSNAAVLQENLDEIRQTVELMGAENAEEFFEAGRGGRRFGKVDKMSGAVLLEKVAQGAPPPAPVPPPATLAKPAGQFSTLSSRLGINK</sequence>
<feature type="non-terminal residue" evidence="3">
    <location>
        <position position="1"/>
    </location>
</feature>
<dbReference type="Proteomes" id="UP001357485">
    <property type="component" value="Unassembled WGS sequence"/>
</dbReference>
<dbReference type="EMBL" id="JAVRRA010001456">
    <property type="protein sequence ID" value="KAK5280202.1"/>
    <property type="molecule type" value="Genomic_DNA"/>
</dbReference>
<accession>A0ABR0M4F9</accession>
<evidence type="ECO:0000313" key="4">
    <source>
        <dbReference type="Proteomes" id="UP001357485"/>
    </source>
</evidence>
<reference evidence="3 4" key="1">
    <citation type="submission" date="2023-08" db="EMBL/GenBank/DDBJ databases">
        <title>Black Yeasts Isolated from many extreme environments.</title>
        <authorList>
            <person name="Coleine C."/>
            <person name="Stajich J.E."/>
            <person name="Selbmann L."/>
        </authorList>
    </citation>
    <scope>NUCLEOTIDE SEQUENCE [LARGE SCALE GENOMIC DNA]</scope>
    <source>
        <strain evidence="3 4">CCFEE 536</strain>
    </source>
</reference>
<feature type="domain" description="Exocyst complex subunit EXOC6/Sec15 C-terminal" evidence="2">
    <location>
        <begin position="1"/>
        <end position="137"/>
    </location>
</feature>
<dbReference type="PANTHER" id="PTHR12702">
    <property type="entry name" value="SEC15"/>
    <property type="match status" value="1"/>
</dbReference>
<dbReference type="Gene3D" id="1.20.58.670">
    <property type="entry name" value="Dsl1p vesicle tethering complex, Tip20p subunit, domain D"/>
    <property type="match status" value="1"/>
</dbReference>
<name>A0ABR0M4F9_9PEZI</name>
<dbReference type="InterPro" id="IPR046361">
    <property type="entry name" value="EXOC6/Sec15_C"/>
</dbReference>
<keyword evidence="4" id="KW-1185">Reference proteome</keyword>
<keyword evidence="1" id="KW-0175">Coiled coil</keyword>
<evidence type="ECO:0000313" key="3">
    <source>
        <dbReference type="EMBL" id="KAK5280202.1"/>
    </source>
</evidence>
<evidence type="ECO:0000259" key="2">
    <source>
        <dbReference type="Pfam" id="PF04091"/>
    </source>
</evidence>
<protein>
    <submittedName>
        <fullName evidence="3">Rab GTPase-binding exocyst subunit S15</fullName>
    </submittedName>
</protein>
<dbReference type="Pfam" id="PF04091">
    <property type="entry name" value="Sec15_C"/>
    <property type="match status" value="1"/>
</dbReference>
<evidence type="ECO:0000256" key="1">
    <source>
        <dbReference type="ARBA" id="ARBA00023054"/>
    </source>
</evidence>
<proteinExistence type="predicted"/>
<organism evidence="3 4">
    <name type="scientific">Cryomyces antarcticus</name>
    <dbReference type="NCBI Taxonomy" id="329879"/>
    <lineage>
        <taxon>Eukaryota</taxon>
        <taxon>Fungi</taxon>
        <taxon>Dikarya</taxon>
        <taxon>Ascomycota</taxon>
        <taxon>Pezizomycotina</taxon>
        <taxon>Dothideomycetes</taxon>
        <taxon>Dothideomycetes incertae sedis</taxon>
        <taxon>Cryomyces</taxon>
    </lineage>
</organism>
<gene>
    <name evidence="3" type="primary">SEC15_2</name>
    <name evidence="3" type="ORF">LTR16_007104</name>
</gene>
<dbReference type="InterPro" id="IPR007225">
    <property type="entry name" value="EXOC6/Sec15"/>
</dbReference>
<comment type="caution">
    <text evidence="3">The sequence shown here is derived from an EMBL/GenBank/DDBJ whole genome shotgun (WGS) entry which is preliminary data.</text>
</comment>
<dbReference type="InterPro" id="IPR042044">
    <property type="entry name" value="EXOC6PINT-1/Sec15/Tip20_C_dom2"/>
</dbReference>
<dbReference type="PANTHER" id="PTHR12702:SF0">
    <property type="entry name" value="EXOCYST COMPLEX COMPONENT 6"/>
    <property type="match status" value="1"/>
</dbReference>